<protein>
    <submittedName>
        <fullName evidence="2">Uncharacterized protein</fullName>
    </submittedName>
</protein>
<feature type="region of interest" description="Disordered" evidence="1">
    <location>
        <begin position="97"/>
        <end position="117"/>
    </location>
</feature>
<dbReference type="OrthoDB" id="10557385at2759"/>
<dbReference type="Proteomes" id="UP000785679">
    <property type="component" value="Unassembled WGS sequence"/>
</dbReference>
<reference evidence="2" key="1">
    <citation type="submission" date="2019-06" db="EMBL/GenBank/DDBJ databases">
        <authorList>
            <person name="Zheng W."/>
        </authorList>
    </citation>
    <scope>NUCLEOTIDE SEQUENCE</scope>
    <source>
        <strain evidence="2">QDHG01</strain>
    </source>
</reference>
<keyword evidence="3" id="KW-1185">Reference proteome</keyword>
<feature type="compositionally biased region" description="Basic and acidic residues" evidence="1">
    <location>
        <begin position="107"/>
        <end position="117"/>
    </location>
</feature>
<evidence type="ECO:0000313" key="3">
    <source>
        <dbReference type="Proteomes" id="UP000785679"/>
    </source>
</evidence>
<name>A0A8J8P3G9_HALGN</name>
<feature type="region of interest" description="Disordered" evidence="1">
    <location>
        <begin position="511"/>
        <end position="554"/>
    </location>
</feature>
<feature type="compositionally biased region" description="Polar residues" evidence="1">
    <location>
        <begin position="97"/>
        <end position="106"/>
    </location>
</feature>
<proteinExistence type="predicted"/>
<dbReference type="AlphaFoldDB" id="A0A8J8P3G9"/>
<gene>
    <name evidence="2" type="ORF">FGO68_gene8919</name>
</gene>
<evidence type="ECO:0000256" key="1">
    <source>
        <dbReference type="SAM" id="MobiDB-lite"/>
    </source>
</evidence>
<feature type="compositionally biased region" description="Polar residues" evidence="1">
    <location>
        <begin position="511"/>
        <end position="536"/>
    </location>
</feature>
<organism evidence="2 3">
    <name type="scientific">Halteria grandinella</name>
    <dbReference type="NCBI Taxonomy" id="5974"/>
    <lineage>
        <taxon>Eukaryota</taxon>
        <taxon>Sar</taxon>
        <taxon>Alveolata</taxon>
        <taxon>Ciliophora</taxon>
        <taxon>Intramacronucleata</taxon>
        <taxon>Spirotrichea</taxon>
        <taxon>Stichotrichia</taxon>
        <taxon>Sporadotrichida</taxon>
        <taxon>Halteriidae</taxon>
        <taxon>Halteria</taxon>
    </lineage>
</organism>
<sequence>MSNPMDRFRKGIQQNSLGASAISQAQTTGHYVTKDQRSIVALEVKRSHFVLGNDQDDFRTKDQIENMEQNWKIGKPPVSLSTGPVKPTSVQIGQNSKFLGESSNKNDFNHKSPNREKAEKAIEAKNELRKAHFNFGSTDVPASDTFVTTNQEKSSIVVKSLAEGNTNQKAHIEYGTHIHYGRDNPNYLSTMKNTMVRHQINNIGQVHQELSEKGRLLRRHNFQFGFDDQPLNDNKTEQTLGSTLPNHRSYSINLAGPIVATDVRKSNIELGGKRSSNDYTSISKMAQLGLASLSQSQRNDQLSQAAQALKTQIELRKSNFQIGREQHMNSVNEAPIFEPGLLDNPLENPAIKDKKRIHLQMAQGNFVIGDLKNRTLKDVQTSYKPAVIAELRKLENAAQGPRDNKQHLNVSVNFGSHPGQMVSESKDMFEAKTAERGGELKQLIEKNRDPHFKFDDPHKGLGNLMTSVMKANFDFKGNPADHRAFLDPEIKADLRQHHFSYGFHQPDFSTSAQIKGPNSQGQHQTPQIGKSLTKGDSGSRLFGGQGGSPVNASRFTTYKTTNQTFSKWIQPAPSQQAISATLR</sequence>
<evidence type="ECO:0000313" key="2">
    <source>
        <dbReference type="EMBL" id="TNV86731.1"/>
    </source>
</evidence>
<dbReference type="EMBL" id="RRYP01000867">
    <property type="protein sequence ID" value="TNV86731.1"/>
    <property type="molecule type" value="Genomic_DNA"/>
</dbReference>
<accession>A0A8J8P3G9</accession>
<comment type="caution">
    <text evidence="2">The sequence shown here is derived from an EMBL/GenBank/DDBJ whole genome shotgun (WGS) entry which is preliminary data.</text>
</comment>